<sequence>MSAKTIMMIFFLTLTTIHSFGQIKQDSISSIQEIEKQVEKNTEIQKLEIPIYRLFPTENYWTFLKLDTRNGKIWQVHFTVSDDAYEGELVLNSSSLIWDDKEINGRFNLHPTNNMYNFILIDQLKGTTYQVQWNNDENKRFVSRLY</sequence>
<accession>A0A6B3R070</accession>
<evidence type="ECO:0000313" key="2">
    <source>
        <dbReference type="Proteomes" id="UP000478505"/>
    </source>
</evidence>
<proteinExistence type="predicted"/>
<dbReference type="AlphaFoldDB" id="A0A6B3R070"/>
<reference evidence="1 2" key="1">
    <citation type="submission" date="2020-02" db="EMBL/GenBank/DDBJ databases">
        <title>Flavobacteriaceae Psychroflexus bacterium YR1-1, complete genome.</title>
        <authorList>
            <person name="Li Y."/>
            <person name="Wu S."/>
        </authorList>
    </citation>
    <scope>NUCLEOTIDE SEQUENCE [LARGE SCALE GENOMIC DNA]</scope>
    <source>
        <strain evidence="1 2">YR1-1</strain>
    </source>
</reference>
<dbReference type="EMBL" id="JAAIKD010000002">
    <property type="protein sequence ID" value="NEV93438.1"/>
    <property type="molecule type" value="Genomic_DNA"/>
</dbReference>
<dbReference type="RefSeq" id="WP_164004150.1">
    <property type="nucleotide sequence ID" value="NZ_JAAIKD010000002.1"/>
</dbReference>
<dbReference type="Proteomes" id="UP000478505">
    <property type="component" value="Unassembled WGS sequence"/>
</dbReference>
<organism evidence="1 2">
    <name type="scientific">Psychroflexus aurantiacus</name>
    <dbReference type="NCBI Taxonomy" id="2709310"/>
    <lineage>
        <taxon>Bacteria</taxon>
        <taxon>Pseudomonadati</taxon>
        <taxon>Bacteroidota</taxon>
        <taxon>Flavobacteriia</taxon>
        <taxon>Flavobacteriales</taxon>
        <taxon>Flavobacteriaceae</taxon>
        <taxon>Psychroflexus</taxon>
    </lineage>
</organism>
<name>A0A6B3R070_9FLAO</name>
<keyword evidence="2" id="KW-1185">Reference proteome</keyword>
<protein>
    <submittedName>
        <fullName evidence="1">Uncharacterized protein</fullName>
    </submittedName>
</protein>
<evidence type="ECO:0000313" key="1">
    <source>
        <dbReference type="EMBL" id="NEV93438.1"/>
    </source>
</evidence>
<comment type="caution">
    <text evidence="1">The sequence shown here is derived from an EMBL/GenBank/DDBJ whole genome shotgun (WGS) entry which is preliminary data.</text>
</comment>
<gene>
    <name evidence="1" type="ORF">G3567_04645</name>
</gene>